<evidence type="ECO:0000313" key="2">
    <source>
        <dbReference type="EMBL" id="VBB06762.1"/>
    </source>
</evidence>
<keyword evidence="1" id="KW-0812">Transmembrane</keyword>
<feature type="transmembrane region" description="Helical" evidence="1">
    <location>
        <begin position="135"/>
        <end position="152"/>
    </location>
</feature>
<accession>A0A498R910</accession>
<dbReference type="Proteomes" id="UP000277811">
    <property type="component" value="Unassembled WGS sequence"/>
</dbReference>
<proteinExistence type="predicted"/>
<dbReference type="AlphaFoldDB" id="A0A498R910"/>
<keyword evidence="1" id="KW-1133">Transmembrane helix</keyword>
<feature type="transmembrane region" description="Helical" evidence="1">
    <location>
        <begin position="6"/>
        <end position="25"/>
    </location>
</feature>
<evidence type="ECO:0000313" key="3">
    <source>
        <dbReference type="Proteomes" id="UP000277811"/>
    </source>
</evidence>
<name>A0A498R910_9FIRM</name>
<dbReference type="EMBL" id="UPPP01000067">
    <property type="protein sequence ID" value="VBB06762.1"/>
    <property type="molecule type" value="Genomic_DNA"/>
</dbReference>
<gene>
    <name evidence="2" type="ORF">LUCI_1998</name>
</gene>
<reference evidence="2 3" key="1">
    <citation type="submission" date="2018-06" db="EMBL/GenBank/DDBJ databases">
        <authorList>
            <person name="Strepis N."/>
        </authorList>
    </citation>
    <scope>NUCLEOTIDE SEQUENCE [LARGE SCALE GENOMIC DNA]</scope>
    <source>
        <strain evidence="2">LUCI</strain>
    </source>
</reference>
<organism evidence="2 3">
    <name type="scientific">Lucifera butyrica</name>
    <dbReference type="NCBI Taxonomy" id="1351585"/>
    <lineage>
        <taxon>Bacteria</taxon>
        <taxon>Bacillati</taxon>
        <taxon>Bacillota</taxon>
        <taxon>Negativicutes</taxon>
        <taxon>Veillonellales</taxon>
        <taxon>Veillonellaceae</taxon>
        <taxon>Lucifera</taxon>
    </lineage>
</organism>
<protein>
    <submittedName>
        <fullName evidence="2">Uncharacterized protein</fullName>
    </submittedName>
</protein>
<dbReference type="RefSeq" id="WP_122627709.1">
    <property type="nucleotide sequence ID" value="NZ_UPPP01000067.1"/>
</dbReference>
<feature type="transmembrane region" description="Helical" evidence="1">
    <location>
        <begin position="76"/>
        <end position="91"/>
    </location>
</feature>
<evidence type="ECO:0000256" key="1">
    <source>
        <dbReference type="SAM" id="Phobius"/>
    </source>
</evidence>
<keyword evidence="3" id="KW-1185">Reference proteome</keyword>
<sequence length="163" mass="19286">MQRETIYFLFYLGLCFAALSSLKFLRRRLHPLELFYGYLVAVICIQQTFTILTINLKMFEMVPTWQAFLSLKIPGMVYYPLVYLWLIFFLLDDRRRANSKALYCLLLFGLLLASDYATSLTRFVIVYNWNIYCSIIRHAGLLLAVSLFLLWLRRQMGKEGIPR</sequence>
<feature type="transmembrane region" description="Helical" evidence="1">
    <location>
        <begin position="103"/>
        <end position="129"/>
    </location>
</feature>
<feature type="transmembrane region" description="Helical" evidence="1">
    <location>
        <begin position="34"/>
        <end position="56"/>
    </location>
</feature>
<dbReference type="OrthoDB" id="9934715at2"/>
<keyword evidence="1" id="KW-0472">Membrane</keyword>